<keyword evidence="1" id="KW-0812">Transmembrane</keyword>
<evidence type="ECO:0000313" key="3">
    <source>
        <dbReference type="Proteomes" id="UP000287243"/>
    </source>
</evidence>
<keyword evidence="3" id="KW-1185">Reference proteome</keyword>
<organism evidence="2 3">
    <name type="scientific">Velamenicoccus archaeovorus</name>
    <dbReference type="NCBI Taxonomy" id="1930593"/>
    <lineage>
        <taxon>Bacteria</taxon>
        <taxon>Pseudomonadati</taxon>
        <taxon>Candidatus Omnitrophota</taxon>
        <taxon>Candidatus Velamenicoccus</taxon>
    </lineage>
</organism>
<accession>A0A410P5X4</accession>
<proteinExistence type="predicted"/>
<keyword evidence="1" id="KW-0472">Membrane</keyword>
<reference evidence="2 3" key="1">
    <citation type="submission" date="2017-01" db="EMBL/GenBank/DDBJ databases">
        <title>First insights into the biology of 'candidatus Vampirococcus archaeovorus'.</title>
        <authorList>
            <person name="Kizina J."/>
            <person name="Jordan S."/>
            <person name="Stueber K."/>
            <person name="Reinhardt R."/>
            <person name="Harder J."/>
        </authorList>
    </citation>
    <scope>NUCLEOTIDE SEQUENCE [LARGE SCALE GENOMIC DNA]</scope>
    <source>
        <strain evidence="2 3">LiM</strain>
    </source>
</reference>
<evidence type="ECO:0000313" key="2">
    <source>
        <dbReference type="EMBL" id="QAT17468.1"/>
    </source>
</evidence>
<name>A0A410P5X4_VELA1</name>
<protein>
    <submittedName>
        <fullName evidence="2">Uncharacterized protein</fullName>
    </submittedName>
</protein>
<feature type="transmembrane region" description="Helical" evidence="1">
    <location>
        <begin position="33"/>
        <end position="54"/>
    </location>
</feature>
<sequence length="147" mass="15567">MIVINASSLLSALDTKYYSACYASFPAVLVSFLAGYSFLFSVVGITAGAGLLALKEAARKAAIFINAADILVGLPVFILSFSSVRSHIYVLTASQLAQGPPSLDAGMVATAAFDFVVFMNLAVFALNGAFIFFFTRRKIKEQFAAAS</sequence>
<dbReference type="KEGG" id="vai:BU251_06945"/>
<gene>
    <name evidence="2" type="ORF">BU251_06945</name>
</gene>
<evidence type="ECO:0000256" key="1">
    <source>
        <dbReference type="SAM" id="Phobius"/>
    </source>
</evidence>
<dbReference type="EMBL" id="CP019384">
    <property type="protein sequence ID" value="QAT17468.1"/>
    <property type="molecule type" value="Genomic_DNA"/>
</dbReference>
<dbReference type="Proteomes" id="UP000287243">
    <property type="component" value="Chromosome"/>
</dbReference>
<keyword evidence="1" id="KW-1133">Transmembrane helix</keyword>
<dbReference type="AlphaFoldDB" id="A0A410P5X4"/>
<feature type="transmembrane region" description="Helical" evidence="1">
    <location>
        <begin position="61"/>
        <end position="81"/>
    </location>
</feature>
<feature type="transmembrane region" description="Helical" evidence="1">
    <location>
        <begin position="111"/>
        <end position="134"/>
    </location>
</feature>